<evidence type="ECO:0000313" key="2">
    <source>
        <dbReference type="EMBL" id="OGD72020.1"/>
    </source>
</evidence>
<dbReference type="EMBL" id="MFAF01000134">
    <property type="protein sequence ID" value="OGD72020.1"/>
    <property type="molecule type" value="Genomic_DNA"/>
</dbReference>
<sequence length="137" mass="14350">MRRYSLWVVAAVLAALPLGVHCESDSDGGDASLAVANGTYYYLHVQIGPDSYPYLPPGETTGPSFMSVGERVTCRVTYSPGQGVSGWYTFDYTGGGGTTGGLGCSESGQLTCEPISSYGADDVVTVYDVNLRGVQAE</sequence>
<keyword evidence="1" id="KW-0732">Signal</keyword>
<feature type="signal peptide" evidence="1">
    <location>
        <begin position="1"/>
        <end position="22"/>
    </location>
</feature>
<feature type="chain" id="PRO_5009518413" description="Ig-like domain-containing protein" evidence="1">
    <location>
        <begin position="23"/>
        <end position="137"/>
    </location>
</feature>
<dbReference type="AlphaFoldDB" id="A0A1F5EXD4"/>
<reference evidence="2 3" key="1">
    <citation type="journal article" date="2016" name="Nat. Commun.">
        <title>Thousands of microbial genomes shed light on interconnected biogeochemical processes in an aquifer system.</title>
        <authorList>
            <person name="Anantharaman K."/>
            <person name="Brown C.T."/>
            <person name="Hug L.A."/>
            <person name="Sharon I."/>
            <person name="Castelle C.J."/>
            <person name="Probst A.J."/>
            <person name="Thomas B.C."/>
            <person name="Singh A."/>
            <person name="Wilkins M.J."/>
            <person name="Karaoz U."/>
            <person name="Brodie E.L."/>
            <person name="Williams K.H."/>
            <person name="Hubbard S.S."/>
            <person name="Banfield J.F."/>
        </authorList>
    </citation>
    <scope>NUCLEOTIDE SEQUENCE [LARGE SCALE GENOMIC DNA]</scope>
</reference>
<name>A0A1F5EXD4_9BACT</name>
<dbReference type="STRING" id="1817816.A2Y64_08205"/>
<evidence type="ECO:0000313" key="3">
    <source>
        <dbReference type="Proteomes" id="UP000177187"/>
    </source>
</evidence>
<accession>A0A1F5EXD4</accession>
<comment type="caution">
    <text evidence="2">The sequence shown here is derived from an EMBL/GenBank/DDBJ whole genome shotgun (WGS) entry which is preliminary data.</text>
</comment>
<proteinExistence type="predicted"/>
<dbReference type="Proteomes" id="UP000177187">
    <property type="component" value="Unassembled WGS sequence"/>
</dbReference>
<gene>
    <name evidence="2" type="ORF">A2Y64_08205</name>
</gene>
<evidence type="ECO:0000256" key="1">
    <source>
        <dbReference type="SAM" id="SignalP"/>
    </source>
</evidence>
<evidence type="ECO:0008006" key="4">
    <source>
        <dbReference type="Google" id="ProtNLM"/>
    </source>
</evidence>
<protein>
    <recommendedName>
        <fullName evidence="4">Ig-like domain-containing protein</fullName>
    </recommendedName>
</protein>
<organism evidence="2 3">
    <name type="scientific">Candidatus Coatesbacteria bacterium RBG_13_66_14</name>
    <dbReference type="NCBI Taxonomy" id="1817816"/>
    <lineage>
        <taxon>Bacteria</taxon>
        <taxon>Candidatus Coatesiibacteriota</taxon>
    </lineage>
</organism>